<name>A0ABD5IW33_9BACL</name>
<comment type="caution">
    <text evidence="2">The sequence shown here is derived from an EMBL/GenBank/DDBJ whole genome shotgun (WGS) entry which is preliminary data.</text>
</comment>
<dbReference type="AlphaFoldDB" id="A0ABD5IW33"/>
<keyword evidence="3" id="KW-1185">Reference proteome</keyword>
<gene>
    <name evidence="2" type="ORF">P9850_11920</name>
    <name evidence="1" type="ORF">PNH38_17450</name>
</gene>
<sequence>MNNQSSIEENYIDLNLQNVLEVLLNNNSEVLTASFDTEFMKLDDELQNEESFEEEIFHYSDSVHEFNKMNVSCPLVAIDVGATKIGDTSDGAIVAYRGCIIKSDNGQLENFLYRTGPILLSNRRKKQILHKIGKELGNEELFVYVDEEGAPVELKKGVADNTNQYADRIRNFIERKLQQKAVSLISNGIVLIDGAMTKNTRDTPTDFIEENILKEAYQKNNRVIAISKKSTLLVDNIPIRFALNDKPNKICYRNIQVDIEESNEGYKRNFGNMYVARFSEYGQTFRVDVCVPPGEDCRDVLDMFWTSSGFRNGYPELLVRAHWHTYIPWSYIVSMQSFAKVKYNLQVVEEIDYGGAFAPFGGGYK</sequence>
<organism evidence="2 4">
    <name type="scientific">Anoxybacteroides rupiense</name>
    <dbReference type="NCBI Taxonomy" id="311460"/>
    <lineage>
        <taxon>Bacteria</taxon>
        <taxon>Bacillati</taxon>
        <taxon>Bacillota</taxon>
        <taxon>Bacilli</taxon>
        <taxon>Bacillales</taxon>
        <taxon>Anoxybacillaceae</taxon>
        <taxon>Anoxybacteroides</taxon>
    </lineage>
</organism>
<dbReference type="EMBL" id="JARTLI010000026">
    <property type="protein sequence ID" value="MED5052535.1"/>
    <property type="molecule type" value="Genomic_DNA"/>
</dbReference>
<dbReference type="EMBL" id="JAQOTG010000029">
    <property type="protein sequence ID" value="MDE8565628.1"/>
    <property type="molecule type" value="Genomic_DNA"/>
</dbReference>
<evidence type="ECO:0000313" key="3">
    <source>
        <dbReference type="Proteomes" id="UP001213979"/>
    </source>
</evidence>
<protein>
    <recommendedName>
        <fullName evidence="5">NurA domain-containing protein</fullName>
    </recommendedName>
</protein>
<evidence type="ECO:0008006" key="5">
    <source>
        <dbReference type="Google" id="ProtNLM"/>
    </source>
</evidence>
<proteinExistence type="predicted"/>
<dbReference type="Proteomes" id="UP001339962">
    <property type="component" value="Unassembled WGS sequence"/>
</dbReference>
<reference evidence="1 3" key="1">
    <citation type="submission" date="2023-01" db="EMBL/GenBank/DDBJ databases">
        <title>Genome-based reclassification of Anoxybacillus geothermalis as a later heterotypic synonym of Anoxybacillus rupiensis.</title>
        <authorList>
            <person name="Inan Bektas K."/>
            <person name="Canakci S."/>
            <person name="Belduz A.A."/>
            <person name="Guler H.H."/>
        </authorList>
    </citation>
    <scope>NUCLEOTIDE SEQUENCE [LARGE SCALE GENOMIC DNA]</scope>
    <source>
        <strain evidence="1 3">DSM 17127</strain>
    </source>
</reference>
<accession>A0ABD5IW33</accession>
<evidence type="ECO:0000313" key="1">
    <source>
        <dbReference type="EMBL" id="MDE8565628.1"/>
    </source>
</evidence>
<evidence type="ECO:0000313" key="4">
    <source>
        <dbReference type="Proteomes" id="UP001339962"/>
    </source>
</evidence>
<dbReference type="Proteomes" id="UP001213979">
    <property type="component" value="Unassembled WGS sequence"/>
</dbReference>
<reference evidence="2 4" key="2">
    <citation type="submission" date="2023-03" db="EMBL/GenBank/DDBJ databases">
        <title>Bacillus Genome Sequencing.</title>
        <authorList>
            <person name="Dunlap C."/>
        </authorList>
    </citation>
    <scope>NUCLEOTIDE SEQUENCE [LARGE SCALE GENOMIC DNA]</scope>
    <source>
        <strain evidence="2 4">NRS-38</strain>
    </source>
</reference>
<evidence type="ECO:0000313" key="2">
    <source>
        <dbReference type="EMBL" id="MED5052535.1"/>
    </source>
</evidence>
<dbReference type="RefSeq" id="WP_159719188.1">
    <property type="nucleotide sequence ID" value="NZ_JAGUQN010000045.1"/>
</dbReference>